<keyword evidence="6 13" id="KW-0547">Nucleotide-binding</keyword>
<dbReference type="PROSITE" id="PS50927">
    <property type="entry name" value="BULB_LECTIN"/>
    <property type="match status" value="1"/>
</dbReference>
<feature type="transmembrane region" description="Helical" evidence="15">
    <location>
        <begin position="442"/>
        <end position="462"/>
    </location>
</feature>
<evidence type="ECO:0000259" key="19">
    <source>
        <dbReference type="PROSITE" id="PS50948"/>
    </source>
</evidence>
<feature type="chain" id="PRO_5043842336" description="Receptor-like serine/threonine-protein kinase" evidence="16">
    <location>
        <begin position="26"/>
        <end position="829"/>
    </location>
</feature>
<organism evidence="21 22">
    <name type="scientific">Lithospermum erythrorhizon</name>
    <name type="common">Purple gromwell</name>
    <name type="synonym">Lithospermum officinale var. erythrorhizon</name>
    <dbReference type="NCBI Taxonomy" id="34254"/>
    <lineage>
        <taxon>Eukaryota</taxon>
        <taxon>Viridiplantae</taxon>
        <taxon>Streptophyta</taxon>
        <taxon>Embryophyta</taxon>
        <taxon>Tracheophyta</taxon>
        <taxon>Spermatophyta</taxon>
        <taxon>Magnoliopsida</taxon>
        <taxon>eudicotyledons</taxon>
        <taxon>Gunneridae</taxon>
        <taxon>Pentapetalae</taxon>
        <taxon>asterids</taxon>
        <taxon>lamiids</taxon>
        <taxon>Boraginales</taxon>
        <taxon>Boraginaceae</taxon>
        <taxon>Boraginoideae</taxon>
        <taxon>Lithospermeae</taxon>
        <taxon>Lithospermum</taxon>
    </lineage>
</organism>
<dbReference type="CDD" id="cd01098">
    <property type="entry name" value="PAN_AP_plant"/>
    <property type="match status" value="1"/>
</dbReference>
<evidence type="ECO:0000256" key="9">
    <source>
        <dbReference type="ARBA" id="ARBA00023157"/>
    </source>
</evidence>
<dbReference type="InterPro" id="IPR008271">
    <property type="entry name" value="Ser/Thr_kinase_AS"/>
</dbReference>
<dbReference type="FunFam" id="3.30.200.20:FF:000195">
    <property type="entry name" value="G-type lectin S-receptor-like serine/threonine-protein kinase"/>
    <property type="match status" value="1"/>
</dbReference>
<dbReference type="CDD" id="cd14066">
    <property type="entry name" value="STKc_IRAK"/>
    <property type="match status" value="1"/>
</dbReference>
<dbReference type="InterPro" id="IPR001245">
    <property type="entry name" value="Ser-Thr/Tyr_kinase_cat_dom"/>
</dbReference>
<keyword evidence="14" id="KW-0479">Metal-binding</keyword>
<dbReference type="SMART" id="SM00108">
    <property type="entry name" value="B_lectin"/>
    <property type="match status" value="1"/>
</dbReference>
<dbReference type="Pfam" id="PF08276">
    <property type="entry name" value="PAN_2"/>
    <property type="match status" value="1"/>
</dbReference>
<comment type="caution">
    <text evidence="21">The sequence shown here is derived from an EMBL/GenBank/DDBJ whole genome shotgun (WGS) entry which is preliminary data.</text>
</comment>
<sequence length="829" mass="93280">MMMRLVASICSIFVVTFCCAAFSLSDDTLNITESISFNQTLISAKEEFKLGFFRPNNSGKFYLGIWYNRIPVQTIVWVANRDTPLSDSFGVAKLENDGNFIVQDGEKRVLWSTKIKGSRNNNTVAQLLDSGNLVLRDANDQEVGSFLWQSFDHPSHAWIAGMTLGEDRRTSVTRNITSWRGMDDPSPGEYTFGFDLEGLAQATIWKGSSKHLRSGPWNGADFGGSLVKSKLPFTPQIIINSDEVYYGYSVNEESGLVMVQLSYTGLLQTSRWDNNSNEWKILQSLPEDDCGLYNFCGPNSLCNTSNVPLCGCLLGYEPKDRKEWDARIWSGGCKPLIPLNCTEDEEFMNFDGLKMPDLLQYSLNMSISLDQCRTECLKNCSCTAYADSGASGAGHGCLHWYEEIIDVRKLNGFPSQILYLRVIASDLVPESHSKKEDKTAKIVFPIAATILLLFLVAICFIWKKKKSGERVILGQQVEREAIRDEENLDLPFFNFDSVSEATQGFSDRNKLGEGGFGPVYKGVLSNGQEVAIKRQSETSSQGLNEWKNEVTLIAKLQHRNLVRLLGCCIHGQERMLIYEYMHNGSLDSYIFSDSKRQDKRHLLVWENRFSIIVGIARGLLYLHRDSRLRIIHRDLKASNVLLDIEMNPKISDFGTARTFGEKQLTTETRRVVGTYGYMAPEYVSRGIFSMKSDVFSFGVLVLEIVSGKRNVKFQHPDHEYNLLGHAWKLWAEGNGMELIDPLLKKDSCPISQVLRCIQVGLLCVQQRPDDRPTMSSVLMMLDSGTSLLPEPKRPGFSTQGYYDSETDHSIFSGGYSSTNDVTNTIVQGR</sequence>
<evidence type="ECO:0000256" key="1">
    <source>
        <dbReference type="ARBA" id="ARBA00004251"/>
    </source>
</evidence>
<feature type="signal peptide" evidence="16">
    <location>
        <begin position="1"/>
        <end position="25"/>
    </location>
</feature>
<comment type="subcellular location">
    <subcellularLocation>
        <location evidence="1">Cell membrane</location>
        <topology evidence="1">Single-pass type I membrane protein</topology>
    </subcellularLocation>
</comment>
<evidence type="ECO:0000259" key="18">
    <source>
        <dbReference type="PROSITE" id="PS50927"/>
    </source>
</evidence>
<dbReference type="Gene3D" id="1.10.510.10">
    <property type="entry name" value="Transferase(Phosphotransferase) domain 1"/>
    <property type="match status" value="1"/>
</dbReference>
<comment type="catalytic activity">
    <reaction evidence="12 13">
        <text>L-seryl-[protein] + ATP = O-phospho-L-seryl-[protein] + ADP + H(+)</text>
        <dbReference type="Rhea" id="RHEA:17989"/>
        <dbReference type="Rhea" id="RHEA-COMP:9863"/>
        <dbReference type="Rhea" id="RHEA-COMP:11604"/>
        <dbReference type="ChEBI" id="CHEBI:15378"/>
        <dbReference type="ChEBI" id="CHEBI:29999"/>
        <dbReference type="ChEBI" id="CHEBI:30616"/>
        <dbReference type="ChEBI" id="CHEBI:83421"/>
        <dbReference type="ChEBI" id="CHEBI:456216"/>
        <dbReference type="EC" id="2.7.11.1"/>
    </reaction>
</comment>
<proteinExistence type="inferred from homology"/>
<dbReference type="GO" id="GO:0008270">
    <property type="term" value="F:zinc ion binding"/>
    <property type="evidence" value="ECO:0007669"/>
    <property type="project" value="UniProtKB-KW"/>
</dbReference>
<evidence type="ECO:0000256" key="4">
    <source>
        <dbReference type="ARBA" id="ARBA00022679"/>
    </source>
</evidence>
<accession>A0AAV3RE28</accession>
<comment type="catalytic activity">
    <reaction evidence="11 13">
        <text>L-threonyl-[protein] + ATP = O-phospho-L-threonyl-[protein] + ADP + H(+)</text>
        <dbReference type="Rhea" id="RHEA:46608"/>
        <dbReference type="Rhea" id="RHEA-COMP:11060"/>
        <dbReference type="Rhea" id="RHEA-COMP:11605"/>
        <dbReference type="ChEBI" id="CHEBI:15378"/>
        <dbReference type="ChEBI" id="CHEBI:30013"/>
        <dbReference type="ChEBI" id="CHEBI:30616"/>
        <dbReference type="ChEBI" id="CHEBI:61977"/>
        <dbReference type="ChEBI" id="CHEBI:456216"/>
        <dbReference type="EC" id="2.7.11.1"/>
    </reaction>
</comment>
<name>A0AAV3RE28_LITER</name>
<dbReference type="InterPro" id="IPR001480">
    <property type="entry name" value="Bulb-type_lectin_dom"/>
</dbReference>
<dbReference type="SMART" id="SM00473">
    <property type="entry name" value="PAN_AP"/>
    <property type="match status" value="1"/>
</dbReference>
<reference evidence="21 22" key="1">
    <citation type="submission" date="2024-01" db="EMBL/GenBank/DDBJ databases">
        <title>The complete chloroplast genome sequence of Lithospermum erythrorhizon: insights into the phylogenetic relationship among Boraginaceae species and the maternal lineages of purple gromwells.</title>
        <authorList>
            <person name="Okada T."/>
            <person name="Watanabe K."/>
        </authorList>
    </citation>
    <scope>NUCLEOTIDE SEQUENCE [LARGE SCALE GENOMIC DNA]</scope>
</reference>
<evidence type="ECO:0000256" key="10">
    <source>
        <dbReference type="ARBA" id="ARBA00023180"/>
    </source>
</evidence>
<dbReference type="InterPro" id="IPR036426">
    <property type="entry name" value="Bulb-type_lectin_dom_sf"/>
</dbReference>
<dbReference type="InterPro" id="IPR000719">
    <property type="entry name" value="Prot_kinase_dom"/>
</dbReference>
<dbReference type="GO" id="GO:0004674">
    <property type="term" value="F:protein serine/threonine kinase activity"/>
    <property type="evidence" value="ECO:0007669"/>
    <property type="project" value="UniProtKB-KW"/>
</dbReference>
<dbReference type="GO" id="GO:0005524">
    <property type="term" value="F:ATP binding"/>
    <property type="evidence" value="ECO:0007669"/>
    <property type="project" value="UniProtKB-KW"/>
</dbReference>
<dbReference type="CDD" id="cd00028">
    <property type="entry name" value="B_lectin"/>
    <property type="match status" value="1"/>
</dbReference>
<dbReference type="SMART" id="SM00220">
    <property type="entry name" value="S_TKc"/>
    <property type="match status" value="1"/>
</dbReference>
<dbReference type="Pfam" id="PF00954">
    <property type="entry name" value="S_locus_glycop"/>
    <property type="match status" value="1"/>
</dbReference>
<evidence type="ECO:0000256" key="13">
    <source>
        <dbReference type="PIRNR" id="PIRNR000641"/>
    </source>
</evidence>
<feature type="domain" description="Bulb-type lectin" evidence="18">
    <location>
        <begin position="26"/>
        <end position="148"/>
    </location>
</feature>
<dbReference type="GO" id="GO:0048544">
    <property type="term" value="P:recognition of pollen"/>
    <property type="evidence" value="ECO:0007669"/>
    <property type="project" value="InterPro"/>
</dbReference>
<evidence type="ECO:0000256" key="3">
    <source>
        <dbReference type="ARBA" id="ARBA00022527"/>
    </source>
</evidence>
<dbReference type="GO" id="GO:0005886">
    <property type="term" value="C:plasma membrane"/>
    <property type="evidence" value="ECO:0007669"/>
    <property type="project" value="UniProtKB-SubCell"/>
</dbReference>
<dbReference type="Gene3D" id="2.90.10.10">
    <property type="entry name" value="Bulb-type lectin domain"/>
    <property type="match status" value="1"/>
</dbReference>
<dbReference type="Pfam" id="PF07714">
    <property type="entry name" value="PK_Tyr_Ser-Thr"/>
    <property type="match status" value="1"/>
</dbReference>
<evidence type="ECO:0000256" key="8">
    <source>
        <dbReference type="ARBA" id="ARBA00022840"/>
    </source>
</evidence>
<dbReference type="SUPFAM" id="SSF56112">
    <property type="entry name" value="Protein kinase-like (PK-like)"/>
    <property type="match status" value="1"/>
</dbReference>
<keyword evidence="22" id="KW-1185">Reference proteome</keyword>
<keyword evidence="15" id="KW-1133">Transmembrane helix</keyword>
<keyword evidence="7 13" id="KW-0418">Kinase</keyword>
<dbReference type="PROSITE" id="PS50011">
    <property type="entry name" value="PROTEIN_KINASE_DOM"/>
    <property type="match status" value="1"/>
</dbReference>
<evidence type="ECO:0000313" key="22">
    <source>
        <dbReference type="Proteomes" id="UP001454036"/>
    </source>
</evidence>
<keyword evidence="21" id="KW-0675">Receptor</keyword>
<keyword evidence="14" id="KW-0863">Zinc-finger</keyword>
<keyword evidence="5 16" id="KW-0732">Signal</keyword>
<dbReference type="FunFam" id="1.10.510.10:FF:000060">
    <property type="entry name" value="G-type lectin S-receptor-like serine/threonine-protein kinase"/>
    <property type="match status" value="1"/>
</dbReference>
<comment type="similarity">
    <text evidence="13">Belongs to the protein kinase superfamily. Ser/Thr protein kinase family.</text>
</comment>
<dbReference type="InterPro" id="IPR024171">
    <property type="entry name" value="SRK-like_kinase"/>
</dbReference>
<dbReference type="Proteomes" id="UP001454036">
    <property type="component" value="Unassembled WGS sequence"/>
</dbReference>
<dbReference type="InterPro" id="IPR007527">
    <property type="entry name" value="Znf_SWIM"/>
</dbReference>
<evidence type="ECO:0000256" key="2">
    <source>
        <dbReference type="ARBA" id="ARBA00022475"/>
    </source>
</evidence>
<feature type="domain" description="SWIM-type" evidence="20">
    <location>
        <begin position="365"/>
        <end position="408"/>
    </location>
</feature>
<keyword evidence="15" id="KW-0472">Membrane</keyword>
<keyword evidence="3 13" id="KW-0723">Serine/threonine-protein kinase</keyword>
<evidence type="ECO:0000256" key="5">
    <source>
        <dbReference type="ARBA" id="ARBA00022729"/>
    </source>
</evidence>
<dbReference type="EC" id="2.7.11.1" evidence="13"/>
<dbReference type="Pfam" id="PF01453">
    <property type="entry name" value="B_lectin"/>
    <property type="match status" value="1"/>
</dbReference>
<evidence type="ECO:0000256" key="12">
    <source>
        <dbReference type="ARBA" id="ARBA00048679"/>
    </source>
</evidence>
<dbReference type="FunFam" id="2.90.10.10:FF:000001">
    <property type="entry name" value="G-type lectin S-receptor-like serine/threonine-protein kinase"/>
    <property type="match status" value="1"/>
</dbReference>
<keyword evidence="10" id="KW-0325">Glycoprotein</keyword>
<dbReference type="InterPro" id="IPR003609">
    <property type="entry name" value="Pan_app"/>
</dbReference>
<evidence type="ECO:0000256" key="14">
    <source>
        <dbReference type="PROSITE-ProRule" id="PRU00325"/>
    </source>
</evidence>
<evidence type="ECO:0000256" key="6">
    <source>
        <dbReference type="ARBA" id="ARBA00022741"/>
    </source>
</evidence>
<dbReference type="PROSITE" id="PS50966">
    <property type="entry name" value="ZF_SWIM"/>
    <property type="match status" value="1"/>
</dbReference>
<feature type="domain" description="Apple" evidence="19">
    <location>
        <begin position="341"/>
        <end position="423"/>
    </location>
</feature>
<evidence type="ECO:0000259" key="17">
    <source>
        <dbReference type="PROSITE" id="PS50011"/>
    </source>
</evidence>
<evidence type="ECO:0000256" key="16">
    <source>
        <dbReference type="SAM" id="SignalP"/>
    </source>
</evidence>
<dbReference type="AlphaFoldDB" id="A0AAV3RE28"/>
<dbReference type="SUPFAM" id="SSF51110">
    <property type="entry name" value="alpha-D-mannose-specific plant lectins"/>
    <property type="match status" value="1"/>
</dbReference>
<protein>
    <recommendedName>
        <fullName evidence="13">Receptor-like serine/threonine-protein kinase</fullName>
        <ecNumber evidence="13">2.7.11.1</ecNumber>
    </recommendedName>
</protein>
<dbReference type="InterPro" id="IPR011009">
    <property type="entry name" value="Kinase-like_dom_sf"/>
</dbReference>
<dbReference type="PANTHER" id="PTHR27002">
    <property type="entry name" value="RECEPTOR-LIKE SERINE/THREONINE-PROTEIN KINASE SD1-8"/>
    <property type="match status" value="1"/>
</dbReference>
<gene>
    <name evidence="21" type="ORF">LIER_26411</name>
</gene>
<dbReference type="InterPro" id="IPR000858">
    <property type="entry name" value="S_locus_glycoprot_dom"/>
</dbReference>
<evidence type="ECO:0000256" key="7">
    <source>
        <dbReference type="ARBA" id="ARBA00022777"/>
    </source>
</evidence>
<keyword evidence="14" id="KW-0862">Zinc</keyword>
<dbReference type="PROSITE" id="PS00108">
    <property type="entry name" value="PROTEIN_KINASE_ST"/>
    <property type="match status" value="1"/>
</dbReference>
<keyword evidence="2" id="KW-1003">Cell membrane</keyword>
<evidence type="ECO:0000256" key="11">
    <source>
        <dbReference type="ARBA" id="ARBA00047899"/>
    </source>
</evidence>
<dbReference type="Gene3D" id="3.30.200.20">
    <property type="entry name" value="Phosphorylase Kinase, domain 1"/>
    <property type="match status" value="1"/>
</dbReference>
<keyword evidence="8 13" id="KW-0067">ATP-binding</keyword>
<evidence type="ECO:0000259" key="20">
    <source>
        <dbReference type="PROSITE" id="PS50966"/>
    </source>
</evidence>
<evidence type="ECO:0000313" key="21">
    <source>
        <dbReference type="EMBL" id="GAA0172617.1"/>
    </source>
</evidence>
<dbReference type="PROSITE" id="PS50948">
    <property type="entry name" value="PAN"/>
    <property type="match status" value="1"/>
</dbReference>
<dbReference type="PANTHER" id="PTHR27002:SF181">
    <property type="entry name" value="RECEPTOR-LIKE SERINE_THREONINE-PROTEIN KINASE"/>
    <property type="match status" value="1"/>
</dbReference>
<keyword evidence="4 13" id="KW-0808">Transferase</keyword>
<keyword evidence="9" id="KW-1015">Disulfide bond</keyword>
<feature type="domain" description="Protein kinase" evidence="17">
    <location>
        <begin position="505"/>
        <end position="788"/>
    </location>
</feature>
<dbReference type="PIRSF" id="PIRSF000641">
    <property type="entry name" value="SRK"/>
    <property type="match status" value="1"/>
</dbReference>
<dbReference type="EMBL" id="BAABME010008212">
    <property type="protein sequence ID" value="GAA0172617.1"/>
    <property type="molecule type" value="Genomic_DNA"/>
</dbReference>
<evidence type="ECO:0000256" key="15">
    <source>
        <dbReference type="SAM" id="Phobius"/>
    </source>
</evidence>
<keyword evidence="15 21" id="KW-0812">Transmembrane</keyword>